<protein>
    <recommendedName>
        <fullName evidence="3">Cytoplasmic protein</fullName>
    </recommendedName>
</protein>
<evidence type="ECO:0000313" key="2">
    <source>
        <dbReference type="Proteomes" id="UP000306631"/>
    </source>
</evidence>
<accession>A0A4S2CSU0</accession>
<name>A0A4S2CSU0_STEMA</name>
<dbReference type="EMBL" id="SRYW01000022">
    <property type="protein sequence ID" value="TGY31868.1"/>
    <property type="molecule type" value="Genomic_DNA"/>
</dbReference>
<sequence length="78" mass="8533">MSGYRLIIHCHGVRWGQFDSDGPGARDHLVALAGRLPAQDGFHLQWQQAVGEQRVLHSGPDGLKVLSSAPVYRDMTAP</sequence>
<dbReference type="AlphaFoldDB" id="A0A4S2CSU0"/>
<proteinExistence type="predicted"/>
<reference evidence="1 2" key="1">
    <citation type="submission" date="2019-04" db="EMBL/GenBank/DDBJ databases">
        <title>Microbes associate with the intestines of laboratory mice.</title>
        <authorList>
            <person name="Navarre W."/>
            <person name="Wong E."/>
            <person name="Huang K."/>
            <person name="Tropini C."/>
            <person name="Ng K."/>
            <person name="Yu B."/>
        </authorList>
    </citation>
    <scope>NUCLEOTIDE SEQUENCE [LARGE SCALE GENOMIC DNA]</scope>
    <source>
        <strain evidence="1 2">NM62_B4-13</strain>
    </source>
</reference>
<comment type="caution">
    <text evidence="1">The sequence shown here is derived from an EMBL/GenBank/DDBJ whole genome shotgun (WGS) entry which is preliminary data.</text>
</comment>
<evidence type="ECO:0000313" key="1">
    <source>
        <dbReference type="EMBL" id="TGY31868.1"/>
    </source>
</evidence>
<dbReference type="RefSeq" id="WP_026070944.1">
    <property type="nucleotide sequence ID" value="NZ_SRYW01000022.1"/>
</dbReference>
<evidence type="ECO:0008006" key="3">
    <source>
        <dbReference type="Google" id="ProtNLM"/>
    </source>
</evidence>
<gene>
    <name evidence="1" type="ORF">E5352_18040</name>
</gene>
<dbReference type="Proteomes" id="UP000306631">
    <property type="component" value="Unassembled WGS sequence"/>
</dbReference>
<organism evidence="1 2">
    <name type="scientific">Stenotrophomonas maltophilia</name>
    <name type="common">Pseudomonas maltophilia</name>
    <name type="synonym">Xanthomonas maltophilia</name>
    <dbReference type="NCBI Taxonomy" id="40324"/>
    <lineage>
        <taxon>Bacteria</taxon>
        <taxon>Pseudomonadati</taxon>
        <taxon>Pseudomonadota</taxon>
        <taxon>Gammaproteobacteria</taxon>
        <taxon>Lysobacterales</taxon>
        <taxon>Lysobacteraceae</taxon>
        <taxon>Stenotrophomonas</taxon>
        <taxon>Stenotrophomonas maltophilia group</taxon>
    </lineage>
</organism>
<dbReference type="OrthoDB" id="6579773at2"/>